<accession>A0A0A9DKW1</accession>
<evidence type="ECO:0000313" key="1">
    <source>
        <dbReference type="EMBL" id="JAD88436.1"/>
    </source>
</evidence>
<reference evidence="1" key="1">
    <citation type="submission" date="2014-09" db="EMBL/GenBank/DDBJ databases">
        <authorList>
            <person name="Magalhaes I.L.F."/>
            <person name="Oliveira U."/>
            <person name="Santos F.R."/>
            <person name="Vidigal T.H.D.A."/>
            <person name="Brescovit A.D."/>
            <person name="Santos A.J."/>
        </authorList>
    </citation>
    <scope>NUCLEOTIDE SEQUENCE</scope>
    <source>
        <tissue evidence="1">Shoot tissue taken approximately 20 cm above the soil surface</tissue>
    </source>
</reference>
<reference evidence="1" key="2">
    <citation type="journal article" date="2015" name="Data Brief">
        <title>Shoot transcriptome of the giant reed, Arundo donax.</title>
        <authorList>
            <person name="Barrero R.A."/>
            <person name="Guerrero F.D."/>
            <person name="Moolhuijzen P."/>
            <person name="Goolsby J.A."/>
            <person name="Tidwell J."/>
            <person name="Bellgard S.E."/>
            <person name="Bellgard M.I."/>
        </authorList>
    </citation>
    <scope>NUCLEOTIDE SEQUENCE</scope>
    <source>
        <tissue evidence="1">Shoot tissue taken approximately 20 cm above the soil surface</tissue>
    </source>
</reference>
<dbReference type="EMBL" id="GBRH01209459">
    <property type="protein sequence ID" value="JAD88436.1"/>
    <property type="molecule type" value="Transcribed_RNA"/>
</dbReference>
<proteinExistence type="predicted"/>
<name>A0A0A9DKW1_ARUDO</name>
<protein>
    <submittedName>
        <fullName evidence="1">Uncharacterized protein</fullName>
    </submittedName>
</protein>
<organism evidence="1">
    <name type="scientific">Arundo donax</name>
    <name type="common">Giant reed</name>
    <name type="synonym">Donax arundinaceus</name>
    <dbReference type="NCBI Taxonomy" id="35708"/>
    <lineage>
        <taxon>Eukaryota</taxon>
        <taxon>Viridiplantae</taxon>
        <taxon>Streptophyta</taxon>
        <taxon>Embryophyta</taxon>
        <taxon>Tracheophyta</taxon>
        <taxon>Spermatophyta</taxon>
        <taxon>Magnoliopsida</taxon>
        <taxon>Liliopsida</taxon>
        <taxon>Poales</taxon>
        <taxon>Poaceae</taxon>
        <taxon>PACMAD clade</taxon>
        <taxon>Arundinoideae</taxon>
        <taxon>Arundineae</taxon>
        <taxon>Arundo</taxon>
    </lineage>
</organism>
<dbReference type="AlphaFoldDB" id="A0A0A9DKW1"/>
<sequence length="77" mass="8966">MKPVFQLPVNGSRQRLKVTQMSRADTPSIRGNINNWANSSSNREGDFARELAIFQLPQITRRILHLFDLDRKYNHSL</sequence>